<sequence>MTETSAASQLAGAMRAAISHKATAAHAPSKPEHIAGNAKISSGHSGGSETSMQFDATGQIIPSAKGEKKGSATESLINLLA</sequence>
<name>A0A401WXU1_ACEPA</name>
<gene>
    <name evidence="2" type="ORF">NBRC3188_2864</name>
</gene>
<feature type="compositionally biased region" description="Low complexity" evidence="1">
    <location>
        <begin position="16"/>
        <end position="27"/>
    </location>
</feature>
<dbReference type="EMBL" id="BDES01000077">
    <property type="protein sequence ID" value="GCD54167.1"/>
    <property type="molecule type" value="Genomic_DNA"/>
</dbReference>
<dbReference type="AlphaFoldDB" id="A0A401WXU1"/>
<protein>
    <submittedName>
        <fullName evidence="2">Uncharacterized protein</fullName>
    </submittedName>
</protein>
<accession>A0A401WXU1</accession>
<dbReference type="RefSeq" id="WP_124296473.1">
    <property type="nucleotide sequence ID" value="NZ_BDES01000077.1"/>
</dbReference>
<dbReference type="Proteomes" id="UP000287300">
    <property type="component" value="Unassembled WGS sequence"/>
</dbReference>
<feature type="compositionally biased region" description="Polar residues" evidence="1">
    <location>
        <begin position="72"/>
        <end position="81"/>
    </location>
</feature>
<feature type="region of interest" description="Disordered" evidence="1">
    <location>
        <begin position="1"/>
        <end position="81"/>
    </location>
</feature>
<evidence type="ECO:0000313" key="3">
    <source>
        <dbReference type="Proteomes" id="UP000287300"/>
    </source>
</evidence>
<evidence type="ECO:0000313" key="2">
    <source>
        <dbReference type="EMBL" id="GCD54167.1"/>
    </source>
</evidence>
<organism evidence="2 3">
    <name type="scientific">Acetobacter pasteurianus NBRC 3188</name>
    <dbReference type="NCBI Taxonomy" id="1226663"/>
    <lineage>
        <taxon>Bacteria</taxon>
        <taxon>Pseudomonadati</taxon>
        <taxon>Pseudomonadota</taxon>
        <taxon>Alphaproteobacteria</taxon>
        <taxon>Acetobacterales</taxon>
        <taxon>Acetobacteraceae</taxon>
        <taxon>Acetobacter</taxon>
    </lineage>
</organism>
<proteinExistence type="predicted"/>
<feature type="compositionally biased region" description="Polar residues" evidence="1">
    <location>
        <begin position="39"/>
        <end position="56"/>
    </location>
</feature>
<evidence type="ECO:0000256" key="1">
    <source>
        <dbReference type="SAM" id="MobiDB-lite"/>
    </source>
</evidence>
<reference evidence="2 3" key="1">
    <citation type="submission" date="2016-06" db="EMBL/GenBank/DDBJ databases">
        <title>Acetobacter pasteurianus NBRC 3188 whole genome sequencing project.</title>
        <authorList>
            <person name="Matsutani M."/>
            <person name="Shiwa Y."/>
            <person name="Okamoto-Kainuma A."/>
            <person name="Ishikawa M."/>
            <person name="Koizumi Y."/>
            <person name="Yoshikawa H."/>
            <person name="Yakushi T."/>
            <person name="Matsushita K."/>
        </authorList>
    </citation>
    <scope>NUCLEOTIDE SEQUENCE [LARGE SCALE GENOMIC DNA]</scope>
    <source>
        <strain evidence="2 3">NBRC 3188</strain>
    </source>
</reference>
<comment type="caution">
    <text evidence="2">The sequence shown here is derived from an EMBL/GenBank/DDBJ whole genome shotgun (WGS) entry which is preliminary data.</text>
</comment>